<dbReference type="OrthoDB" id="3944128at2759"/>
<feature type="compositionally biased region" description="Low complexity" evidence="1">
    <location>
        <begin position="712"/>
        <end position="739"/>
    </location>
</feature>
<feature type="compositionally biased region" description="Low complexity" evidence="1">
    <location>
        <begin position="754"/>
        <end position="765"/>
    </location>
</feature>
<feature type="compositionally biased region" description="Low complexity" evidence="1">
    <location>
        <begin position="793"/>
        <end position="822"/>
    </location>
</feature>
<proteinExistence type="predicted"/>
<feature type="compositionally biased region" description="Low complexity" evidence="1">
    <location>
        <begin position="829"/>
        <end position="853"/>
    </location>
</feature>
<feature type="compositionally biased region" description="Gly residues" evidence="1">
    <location>
        <begin position="766"/>
        <end position="792"/>
    </location>
</feature>
<evidence type="ECO:0000313" key="3">
    <source>
        <dbReference type="EMBL" id="OJD30182.1"/>
    </source>
</evidence>
<comment type="caution">
    <text evidence="3">The sequence shown here is derived from an EMBL/GenBank/DDBJ whole genome shotgun (WGS) entry which is preliminary data.</text>
</comment>
<dbReference type="RefSeq" id="XP_020126442.1">
    <property type="nucleotide sequence ID" value="XM_020278247.1"/>
</dbReference>
<feature type="compositionally biased region" description="Polar residues" evidence="1">
    <location>
        <begin position="114"/>
        <end position="129"/>
    </location>
</feature>
<organism evidence="3 4">
    <name type="scientific">Diplodia corticola</name>
    <dbReference type="NCBI Taxonomy" id="236234"/>
    <lineage>
        <taxon>Eukaryota</taxon>
        <taxon>Fungi</taxon>
        <taxon>Dikarya</taxon>
        <taxon>Ascomycota</taxon>
        <taxon>Pezizomycotina</taxon>
        <taxon>Dothideomycetes</taxon>
        <taxon>Dothideomycetes incertae sedis</taxon>
        <taxon>Botryosphaeriales</taxon>
        <taxon>Botryosphaeriaceae</taxon>
        <taxon>Diplodia</taxon>
    </lineage>
</organism>
<accession>A0A1J9QMS3</accession>
<reference evidence="3 4" key="1">
    <citation type="submission" date="2016-10" db="EMBL/GenBank/DDBJ databases">
        <title>Proteomics and genomics reveal pathogen-plant mechanisms compatible with a hemibiotrophic lifestyle of Diplodia corticola.</title>
        <authorList>
            <person name="Fernandes I."/>
            <person name="De Jonge R."/>
            <person name="Van De Peer Y."/>
            <person name="Devreese B."/>
            <person name="Alves A."/>
            <person name="Esteves A.C."/>
        </authorList>
    </citation>
    <scope>NUCLEOTIDE SEQUENCE [LARGE SCALE GENOMIC DNA]</scope>
    <source>
        <strain evidence="3 4">CBS 112549</strain>
    </source>
</reference>
<feature type="region of interest" description="Disordered" evidence="1">
    <location>
        <begin position="582"/>
        <end position="623"/>
    </location>
</feature>
<feature type="compositionally biased region" description="Gly residues" evidence="1">
    <location>
        <begin position="652"/>
        <end position="711"/>
    </location>
</feature>
<dbReference type="GeneID" id="31018508"/>
<feature type="compositionally biased region" description="Gly residues" evidence="1">
    <location>
        <begin position="740"/>
        <end position="753"/>
    </location>
</feature>
<feature type="region of interest" description="Disordered" evidence="1">
    <location>
        <begin position="635"/>
        <end position="870"/>
    </location>
</feature>
<dbReference type="EMBL" id="MNUE01000065">
    <property type="protein sequence ID" value="OJD30182.1"/>
    <property type="molecule type" value="Genomic_DNA"/>
</dbReference>
<name>A0A1J9QMS3_9PEZI</name>
<feature type="region of interest" description="Disordered" evidence="1">
    <location>
        <begin position="114"/>
        <end position="137"/>
    </location>
</feature>
<evidence type="ECO:0000256" key="1">
    <source>
        <dbReference type="SAM" id="MobiDB-lite"/>
    </source>
</evidence>
<dbReference type="Proteomes" id="UP000183809">
    <property type="component" value="Unassembled WGS sequence"/>
</dbReference>
<sequence>MLLSRALQAVVALHLCSAACASRNRVRHPGQSSDGIPPRSLLSPAVLGSANPPSVWTFSNSSIVASSTTSPSLLPPSSPASPALNVPTSPTTPVPAASSVGPLSTQAVATNSTVTPDVSTPINEPNHTSVDAPATPIPTASNATSVYPSDTPVSTTADIPKDNSLNSTATIYTPAYTPNTPVLTTANASFDNELNSTASFPVVTPSVLVTNQSGSLTPSLNQTFPTLTVFTLSTPFYGSGTGTAARPTYVKPSNNSSNGTCGCTVNVRNAEIGYWYSLDQYFQLATFYSTSVGTGVTWGYQMATTTFDLIESVQEGLVSYDVTSAWDPATNQTTYDFFSVTLPMPAAATTTIMSLTEYSPVPTTPLTAQNIVDSLWIDLPPASVALTGPSSTVFVAPSGTPFVAYSSYQVEEAEPVIDAFGKVSCKTSITSYALSEPYAFEYNGDALGSAAEASGDIPADFLQSIPQSSCVAGTYQGPVTIIYIVHIIYGTPWTPFIGHVESSVEQLQLPTVTAASSTYRPKAHVESSAEDSPPSITTKGIFKISTKGFDDYIAHIESALSDLGLPTVILINTEASITAASRTTQAAPGGGDGGNSVTTAPATRMTQNSGDDGTSTGGGIPGLGQIISAVVSQANGEAGGSSSGGNSQDSGSGSGNSGSGNSGSGNSGSGGSGSGDSGSGSSGSGNSGSGSSGSGSSGSGSSGSGSSGSGSSGSENSGSSNSGSNNSGSNSSGSSNSGSGDSGSGSSGSGSSGSGSSSGSSDSGSSGSGSSGSGGSGSSNSGSGSGDSGSGNTGSSSSGGSSNSGSSSNNGGSSSSNGESGSSNGGSGSSNEGSESSNGGTGSSNDSGSDSSNGGSGSGNIGGDSQTSPPVIVAGSQIATMDSSSIFVIGGQTLSPGGQAVTVDGTVLSLAPSATAVVINGQESSLAGGSTTEGQGPAEIGKPPIVTVGSVAYTANAATQYYLAPGQTLTAGGVATVDGTVVSLGPSASYVVVDGATQTFPSALITPAPNPAFAAGATPTFLIAGQTLTPGGQAVVSGTTISLDSGANNLVVNGVTRAVGAGVGIAGQPLITVGGTPYPAVDGTSFIVGDQVLTPGGVILVDGTTVSLDSADNTVYFDGVASSLDASNPFSTSFPALTAGGSTITPQAIDGSVEYVIGGQTLTPGGSISMDGTFISLAPGATAVVVNGVTQALNPLIATSLPNVVVGGTTIAGVSKVGSAYVIGGQTLVPGGSITADGTVISLAPGGTALVVDGVTQTLGSGIVTSLPDAVVGGKTLSGIAGVGNTYVVDGQTLTPGGSITVDGTIVSLAPGATALVMNGVTQNFGVGVVTSLPNVVVGGTTLSDIVGTGSTYVVDGQTLTPGGTIMVDGTIISLAPGATALVVGGITQAWGGTLSLSDIVVGGTTLSGLFGAGSTYVVDGQTLTIGGTITVDGTTISFPSATAVVINGITQTLVSPAYTTNAPALTIRGTVYTGLPGPGTTYVVAGQTLTPGGLIVVDGTTTISLSPSATALVVNGITQTLFPATAATAAAAATRFPILTIAGHTYTALSNSGAGGGTYVIDGQTLTPGGEVVVDGTTISLAPSATALVVDGTTQSLAAAATSSSSTDAAAGSRGTAGAGGTATRTGGAAEYTGAAASVVVVSKLSSGLACALVSHVLMWWFAW</sequence>
<feature type="compositionally biased region" description="Low complexity" evidence="1">
    <location>
        <begin position="80"/>
        <end position="100"/>
    </location>
</feature>
<gene>
    <name evidence="3" type="ORF">BKCO1_6500043</name>
</gene>
<keyword evidence="2" id="KW-0732">Signal</keyword>
<feature type="compositionally biased region" description="Polar residues" evidence="1">
    <location>
        <begin position="595"/>
        <end position="608"/>
    </location>
</feature>
<evidence type="ECO:0000256" key="2">
    <source>
        <dbReference type="SAM" id="SignalP"/>
    </source>
</evidence>
<keyword evidence="4" id="KW-1185">Reference proteome</keyword>
<dbReference type="STRING" id="236234.A0A1J9QMS3"/>
<evidence type="ECO:0000313" key="4">
    <source>
        <dbReference type="Proteomes" id="UP000183809"/>
    </source>
</evidence>
<feature type="chain" id="PRO_5012498653" evidence="2">
    <location>
        <begin position="22"/>
        <end position="1665"/>
    </location>
</feature>
<feature type="region of interest" description="Disordered" evidence="1">
    <location>
        <begin position="67"/>
        <end position="100"/>
    </location>
</feature>
<protein>
    <submittedName>
        <fullName evidence="3">Uncharacterized protein</fullName>
    </submittedName>
</protein>
<feature type="signal peptide" evidence="2">
    <location>
        <begin position="1"/>
        <end position="21"/>
    </location>
</feature>